<dbReference type="OrthoDB" id="329272at2759"/>
<comment type="similarity">
    <text evidence="1">Belongs to the acetyltransferase family. GNA1 subfamily.</text>
</comment>
<sequence>MSATPFMQFLGPTNLNGYDRKLPASEQPDNIPKTFLDAMEVRESVFVQEQGVPLENEFDSDDSRACHWVIYASVNQTTNPEIKDNNGNILQRKQSVTRSQPIGTIRLVPFPHPPHPEPGSSYHADALETASKLDGTSPPPYIVDRATTYHDGVEPYIKLGRIAVVEDCRGAGISKLLVGAAMSWAQRNPSFFNPSIATMGMKNMGASTTEEIPIWKGLMCVHAQEQVAPFWAKWGFNIDEKMGTWDEEGIKHVGMFQRVKTVKTVKTVNVA</sequence>
<evidence type="ECO:0000256" key="1">
    <source>
        <dbReference type="RuleBase" id="RU365086"/>
    </source>
</evidence>
<dbReference type="EMBL" id="CP063405">
    <property type="protein sequence ID" value="QSZ28858.1"/>
    <property type="molecule type" value="Genomic_DNA"/>
</dbReference>
<proteinExistence type="inferred from homology"/>
<comment type="catalytic activity">
    <reaction evidence="1">
        <text>D-glucosamine 6-phosphate + acetyl-CoA = N-acetyl-D-glucosamine 6-phosphate + CoA + H(+)</text>
        <dbReference type="Rhea" id="RHEA:10292"/>
        <dbReference type="ChEBI" id="CHEBI:15378"/>
        <dbReference type="ChEBI" id="CHEBI:57287"/>
        <dbReference type="ChEBI" id="CHEBI:57288"/>
        <dbReference type="ChEBI" id="CHEBI:57513"/>
        <dbReference type="ChEBI" id="CHEBI:58725"/>
        <dbReference type="EC" id="2.3.1.4"/>
    </reaction>
</comment>
<evidence type="ECO:0000313" key="3">
    <source>
        <dbReference type="Proteomes" id="UP000672032"/>
    </source>
</evidence>
<organism evidence="2 3">
    <name type="scientific">Monilinia vaccinii-corymbosi</name>
    <dbReference type="NCBI Taxonomy" id="61207"/>
    <lineage>
        <taxon>Eukaryota</taxon>
        <taxon>Fungi</taxon>
        <taxon>Dikarya</taxon>
        <taxon>Ascomycota</taxon>
        <taxon>Pezizomycotina</taxon>
        <taxon>Leotiomycetes</taxon>
        <taxon>Helotiales</taxon>
        <taxon>Sclerotiniaceae</taxon>
        <taxon>Monilinia</taxon>
    </lineage>
</organism>
<dbReference type="Gene3D" id="3.40.630.30">
    <property type="match status" value="1"/>
</dbReference>
<reference evidence="2" key="1">
    <citation type="submission" date="2020-10" db="EMBL/GenBank/DDBJ databases">
        <title>Genome Sequence of Monilinia vaccinii-corymbosi Sheds Light on Mummy Berry Disease Infection of Blueberry and Mating Type.</title>
        <authorList>
            <person name="Yow A.G."/>
            <person name="Zhang Y."/>
            <person name="Bansal K."/>
            <person name="Eacker S.M."/>
            <person name="Sullivan S."/>
            <person name="Liachko I."/>
            <person name="Cubeta M.A."/>
            <person name="Rollins J.A."/>
            <person name="Ashrafi H."/>
        </authorList>
    </citation>
    <scope>NUCLEOTIDE SEQUENCE</scope>
    <source>
        <strain evidence="2">RL-1</strain>
    </source>
</reference>
<dbReference type="CDD" id="cd04301">
    <property type="entry name" value="NAT_SF"/>
    <property type="match status" value="1"/>
</dbReference>
<comment type="pathway">
    <text evidence="1">Nucleotide-sugar biosynthesis; UDP-N-acetyl-alpha-D-glucosamine biosynthesis; N-acetyl-alpha-D-glucosamine 1-phosphate from alpha-D-glucosamine 6-phosphate (route I): step 1/2.</text>
</comment>
<dbReference type="SUPFAM" id="SSF55729">
    <property type="entry name" value="Acyl-CoA N-acyltransferases (Nat)"/>
    <property type="match status" value="1"/>
</dbReference>
<keyword evidence="3" id="KW-1185">Reference proteome</keyword>
<dbReference type="InterPro" id="IPR016181">
    <property type="entry name" value="Acyl_CoA_acyltransferase"/>
</dbReference>
<dbReference type="GO" id="GO:0004343">
    <property type="term" value="F:glucosamine 6-phosphate N-acetyltransferase activity"/>
    <property type="evidence" value="ECO:0007669"/>
    <property type="project" value="UniProtKB-UniRule"/>
</dbReference>
<dbReference type="PANTHER" id="PTHR13355">
    <property type="entry name" value="GLUCOSAMINE 6-PHOSPHATE N-ACETYLTRANSFERASE"/>
    <property type="match status" value="1"/>
</dbReference>
<keyword evidence="1" id="KW-0808">Transferase</keyword>
<dbReference type="Proteomes" id="UP000672032">
    <property type="component" value="Chromosome 1"/>
</dbReference>
<evidence type="ECO:0000313" key="2">
    <source>
        <dbReference type="EMBL" id="QSZ28858.1"/>
    </source>
</evidence>
<name>A0A8A3P5R5_9HELO</name>
<accession>A0A8A3P5R5</accession>
<dbReference type="GO" id="GO:0006048">
    <property type="term" value="P:UDP-N-acetylglucosamine biosynthetic process"/>
    <property type="evidence" value="ECO:0007669"/>
    <property type="project" value="UniProtKB-UniRule"/>
</dbReference>
<dbReference type="InterPro" id="IPR039143">
    <property type="entry name" value="GNPNAT1-like"/>
</dbReference>
<dbReference type="AlphaFoldDB" id="A0A8A3P5R5"/>
<dbReference type="UniPathway" id="UPA00113">
    <property type="reaction ID" value="UER00529"/>
</dbReference>
<dbReference type="EC" id="2.3.1.4" evidence="1"/>
<protein>
    <recommendedName>
        <fullName evidence="1">Glucosamine 6-phosphate N-acetyltransferase</fullName>
        <ecNumber evidence="1">2.3.1.4</ecNumber>
    </recommendedName>
</protein>
<keyword evidence="1" id="KW-0012">Acyltransferase</keyword>
<gene>
    <name evidence="2" type="ORF">DSL72_003363</name>
</gene>
<dbReference type="PANTHER" id="PTHR13355:SF11">
    <property type="entry name" value="GLUCOSAMINE 6-PHOSPHATE N-ACETYLTRANSFERASE"/>
    <property type="match status" value="1"/>
</dbReference>